<dbReference type="PANTHER" id="PTHR43433">
    <property type="entry name" value="HYDROLASE, ALPHA/BETA FOLD FAMILY PROTEIN"/>
    <property type="match status" value="1"/>
</dbReference>
<reference evidence="2 3" key="1">
    <citation type="journal article" date="2010" name="Stand. Genomic Sci.">
        <title>Complete genome sequence of Streptosporangium roseum type strain (NI 9100).</title>
        <authorList>
            <person name="Nolan M."/>
            <person name="Sikorski J."/>
            <person name="Jando M."/>
            <person name="Lucas S."/>
            <person name="Lapidus A."/>
            <person name="Glavina Del Rio T."/>
            <person name="Chen F."/>
            <person name="Tice H."/>
            <person name="Pitluck S."/>
            <person name="Cheng J.F."/>
            <person name="Chertkov O."/>
            <person name="Sims D."/>
            <person name="Meincke L."/>
            <person name="Brettin T."/>
            <person name="Han C."/>
            <person name="Detter J.C."/>
            <person name="Bruce D."/>
            <person name="Goodwin L."/>
            <person name="Land M."/>
            <person name="Hauser L."/>
            <person name="Chang Y.J."/>
            <person name="Jeffries C.D."/>
            <person name="Ivanova N."/>
            <person name="Mavromatis K."/>
            <person name="Mikhailova N."/>
            <person name="Chen A."/>
            <person name="Palaniappan K."/>
            <person name="Chain P."/>
            <person name="Rohde M."/>
            <person name="Goker M."/>
            <person name="Bristow J."/>
            <person name="Eisen J.A."/>
            <person name="Markowitz V."/>
            <person name="Hugenholtz P."/>
            <person name="Kyrpides N.C."/>
            <person name="Klenk H.P."/>
        </authorList>
    </citation>
    <scope>NUCLEOTIDE SEQUENCE [LARGE SCALE GENOMIC DNA]</scope>
    <source>
        <strain evidence="3">ATCC 12428 / DSM 43021 / JCM 3005 / NI 9100</strain>
    </source>
</reference>
<evidence type="ECO:0000313" key="3">
    <source>
        <dbReference type="Proteomes" id="UP000002029"/>
    </source>
</evidence>
<keyword evidence="2" id="KW-0378">Hydrolase</keyword>
<dbReference type="STRING" id="479432.Sros_3458"/>
<dbReference type="RefSeq" id="WP_012890138.1">
    <property type="nucleotide sequence ID" value="NC_013595.1"/>
</dbReference>
<dbReference type="InterPro" id="IPR029058">
    <property type="entry name" value="AB_hydrolase_fold"/>
</dbReference>
<dbReference type="eggNOG" id="COG2267">
    <property type="taxonomic scope" value="Bacteria"/>
</dbReference>
<dbReference type="PRINTS" id="PR00111">
    <property type="entry name" value="ABHYDROLASE"/>
</dbReference>
<dbReference type="Pfam" id="PF00561">
    <property type="entry name" value="Abhydrolase_1"/>
    <property type="match status" value="1"/>
</dbReference>
<name>D2BF33_STRRD</name>
<dbReference type="ESTHER" id="strrd-d2bf33">
    <property type="family name" value="Aclacinomycin-methylesterase_RdmC"/>
</dbReference>
<keyword evidence="3" id="KW-1185">Reference proteome</keyword>
<gene>
    <name evidence="2" type="ordered locus">Sros_3458</name>
</gene>
<sequence length="306" mass="31970">MSTVPPASSPFRAAPEKIVRANGVDLATQAFGDPAAPPILLVSGAEASMDWWDDDFAARLAATGRHVIRYDTRDTGGSTTFPVGAPTYTQDDLLADALGVLDGYGLAAAHIVGVSMGGGLAQCLAVRHPGRVLTLTLISTSPGGPGGPENPDLPPMSEKLAKMFADPAPGPDWADRDAVIGYFLDAERVFAGTIPVDEERVRRTAGRAFDRSPVPAAASNHWMIEGGEPVRSRLGEITAPTLVLHGTADPLFPYGHAEALAREIPGATLIPLPGVGHQMPPYEVWDTVIPAIGAHTGHGQGFVVTL</sequence>
<dbReference type="AlphaFoldDB" id="D2BF33"/>
<dbReference type="Gene3D" id="3.40.50.1820">
    <property type="entry name" value="alpha/beta hydrolase"/>
    <property type="match status" value="1"/>
</dbReference>
<dbReference type="EMBL" id="CP001814">
    <property type="protein sequence ID" value="ACZ86394.1"/>
    <property type="molecule type" value="Genomic_DNA"/>
</dbReference>
<accession>D2BF33</accession>
<dbReference type="SUPFAM" id="SSF53474">
    <property type="entry name" value="alpha/beta-Hydrolases"/>
    <property type="match status" value="1"/>
</dbReference>
<dbReference type="Proteomes" id="UP000002029">
    <property type="component" value="Chromosome"/>
</dbReference>
<evidence type="ECO:0000259" key="1">
    <source>
        <dbReference type="Pfam" id="PF00561"/>
    </source>
</evidence>
<protein>
    <submittedName>
        <fullName evidence="2">Hydrolase protein</fullName>
    </submittedName>
</protein>
<dbReference type="InterPro" id="IPR050471">
    <property type="entry name" value="AB_hydrolase"/>
</dbReference>
<dbReference type="PANTHER" id="PTHR43433:SF5">
    <property type="entry name" value="AB HYDROLASE-1 DOMAIN-CONTAINING PROTEIN"/>
    <property type="match status" value="1"/>
</dbReference>
<dbReference type="KEGG" id="sro:Sros_3458"/>
<evidence type="ECO:0000313" key="2">
    <source>
        <dbReference type="EMBL" id="ACZ86394.1"/>
    </source>
</evidence>
<feature type="domain" description="AB hydrolase-1" evidence="1">
    <location>
        <begin position="37"/>
        <end position="277"/>
    </location>
</feature>
<dbReference type="GO" id="GO:0004806">
    <property type="term" value="F:triacylglycerol lipase activity"/>
    <property type="evidence" value="ECO:0007669"/>
    <property type="project" value="TreeGrafter"/>
</dbReference>
<dbReference type="GO" id="GO:0046503">
    <property type="term" value="P:glycerolipid catabolic process"/>
    <property type="evidence" value="ECO:0007669"/>
    <property type="project" value="TreeGrafter"/>
</dbReference>
<dbReference type="InterPro" id="IPR000073">
    <property type="entry name" value="AB_hydrolase_1"/>
</dbReference>
<proteinExistence type="predicted"/>
<dbReference type="HOGENOM" id="CLU_020336_0_0_11"/>
<organism evidence="2 3">
    <name type="scientific">Streptosporangium roseum (strain ATCC 12428 / DSM 43021 / JCM 3005 / KCTC 9067 / NCIMB 10171 / NRRL 2505 / NI 9100)</name>
    <dbReference type="NCBI Taxonomy" id="479432"/>
    <lineage>
        <taxon>Bacteria</taxon>
        <taxon>Bacillati</taxon>
        <taxon>Actinomycetota</taxon>
        <taxon>Actinomycetes</taxon>
        <taxon>Streptosporangiales</taxon>
        <taxon>Streptosporangiaceae</taxon>
        <taxon>Streptosporangium</taxon>
    </lineage>
</organism>